<dbReference type="InterPro" id="IPR009056">
    <property type="entry name" value="Cyt_c-like_dom"/>
</dbReference>
<dbReference type="SUPFAM" id="SSF46626">
    <property type="entry name" value="Cytochrome c"/>
    <property type="match status" value="2"/>
</dbReference>
<evidence type="ECO:0000256" key="7">
    <source>
        <dbReference type="ARBA" id="ARBA00022764"/>
    </source>
</evidence>
<dbReference type="InterPro" id="IPR004852">
    <property type="entry name" value="Di-haem_cyt_c_peroxidsae"/>
</dbReference>
<evidence type="ECO:0000256" key="8">
    <source>
        <dbReference type="ARBA" id="ARBA00022982"/>
    </source>
</evidence>
<organism evidence="15 16">
    <name type="scientific">Pseudoalteromonas luteoviolacea DSM 6061</name>
    <dbReference type="NCBI Taxonomy" id="1365250"/>
    <lineage>
        <taxon>Bacteria</taxon>
        <taxon>Pseudomonadati</taxon>
        <taxon>Pseudomonadota</taxon>
        <taxon>Gammaproteobacteria</taxon>
        <taxon>Alteromonadales</taxon>
        <taxon>Pseudoalteromonadaceae</taxon>
        <taxon>Pseudoalteromonas</taxon>
    </lineage>
</organism>
<dbReference type="AlphaFoldDB" id="A0A166XQK3"/>
<evidence type="ECO:0000256" key="6">
    <source>
        <dbReference type="ARBA" id="ARBA00022729"/>
    </source>
</evidence>
<comment type="function">
    <text evidence="11">Involved in methylamine metabolism. Essential for the maturation of the beta subunit of MADH, presumably via a step in the biosynthesis of tryptophan tryptophylquinone (TTQ), the cofactor of MADH.</text>
</comment>
<comment type="subcellular location">
    <subcellularLocation>
        <location evidence="1">Periplasm</location>
    </subcellularLocation>
</comment>
<keyword evidence="8" id="KW-0249">Electron transport</keyword>
<dbReference type="GO" id="GO:0042597">
    <property type="term" value="C:periplasmic space"/>
    <property type="evidence" value="ECO:0007669"/>
    <property type="project" value="UniProtKB-SubCell"/>
</dbReference>
<evidence type="ECO:0000256" key="5">
    <source>
        <dbReference type="ARBA" id="ARBA00022723"/>
    </source>
</evidence>
<comment type="pathway">
    <text evidence="2">One-carbon metabolism; methylamine degradation.</text>
</comment>
<dbReference type="RefSeq" id="WP_227008462.1">
    <property type="nucleotide sequence ID" value="NZ_AQHB01000035.1"/>
</dbReference>
<dbReference type="FunFam" id="1.10.760.10:FF:000019">
    <property type="entry name" value="Di-heme cytochrome C peroxidase"/>
    <property type="match status" value="1"/>
</dbReference>
<dbReference type="EMBL" id="AUYB01000093">
    <property type="protein sequence ID" value="KZN40689.1"/>
    <property type="molecule type" value="Genomic_DNA"/>
</dbReference>
<keyword evidence="9" id="KW-0560">Oxidoreductase</keyword>
<dbReference type="Gene3D" id="1.10.760.10">
    <property type="entry name" value="Cytochrome c-like domain"/>
    <property type="match status" value="2"/>
</dbReference>
<evidence type="ECO:0000256" key="2">
    <source>
        <dbReference type="ARBA" id="ARBA00004856"/>
    </source>
</evidence>
<dbReference type="InterPro" id="IPR051395">
    <property type="entry name" value="Cytochrome_c_Peroxidase/MauG"/>
</dbReference>
<dbReference type="GO" id="GO:0009055">
    <property type="term" value="F:electron transfer activity"/>
    <property type="evidence" value="ECO:0007669"/>
    <property type="project" value="InterPro"/>
</dbReference>
<dbReference type="PANTHER" id="PTHR30600">
    <property type="entry name" value="CYTOCHROME C PEROXIDASE-RELATED"/>
    <property type="match status" value="1"/>
</dbReference>
<dbReference type="GO" id="GO:0046872">
    <property type="term" value="F:metal ion binding"/>
    <property type="evidence" value="ECO:0007669"/>
    <property type="project" value="UniProtKB-KW"/>
</dbReference>
<evidence type="ECO:0000256" key="12">
    <source>
        <dbReference type="ARBA" id="ARBA00073576"/>
    </source>
</evidence>
<keyword evidence="3" id="KW-0813">Transport</keyword>
<evidence type="ECO:0000256" key="9">
    <source>
        <dbReference type="ARBA" id="ARBA00023002"/>
    </source>
</evidence>
<dbReference type="GO" id="GO:0020037">
    <property type="term" value="F:heme binding"/>
    <property type="evidence" value="ECO:0007669"/>
    <property type="project" value="InterPro"/>
</dbReference>
<protein>
    <recommendedName>
        <fullName evidence="12">Methylamine utilization protein MauG</fullName>
    </recommendedName>
</protein>
<dbReference type="Pfam" id="PF03150">
    <property type="entry name" value="CCP_MauG"/>
    <property type="match status" value="1"/>
</dbReference>
<keyword evidence="7" id="KW-0574">Periplasm</keyword>
<evidence type="ECO:0000313" key="16">
    <source>
        <dbReference type="Proteomes" id="UP000076643"/>
    </source>
</evidence>
<dbReference type="Proteomes" id="UP000076643">
    <property type="component" value="Unassembled WGS sequence"/>
</dbReference>
<evidence type="ECO:0000256" key="1">
    <source>
        <dbReference type="ARBA" id="ARBA00004418"/>
    </source>
</evidence>
<evidence type="ECO:0000313" key="15">
    <source>
        <dbReference type="EMBL" id="KZN40689.1"/>
    </source>
</evidence>
<gene>
    <name evidence="15" type="ORF">N475_11210</name>
</gene>
<keyword evidence="5 13" id="KW-0479">Metal-binding</keyword>
<evidence type="ECO:0000259" key="14">
    <source>
        <dbReference type="PROSITE" id="PS51007"/>
    </source>
</evidence>
<keyword evidence="4 13" id="KW-0349">Heme</keyword>
<keyword evidence="6" id="KW-0732">Signal</keyword>
<keyword evidence="16" id="KW-1185">Reference proteome</keyword>
<accession>A0A166XQK3</accession>
<name>A0A166XQK3_9GAMM</name>
<sequence length="385" mass="43084">MRLERIAVTFKSPMFQVVLFFILFSFSYTALAEVDLKALRSTYSQAPTWPKPELSAGVAHREIGLLSDPVHPPSNPFSKTKAELGRRLFFDPKLSRSGQIACASCHDRDLGWADGRTVSFGHNRRAGKRNAPSVENAAFWHTLFWDGRAQSLEQQALMPIQDPLEMNMTLPELVARLNADPSYQTAFKQVFGMKTISAKQVAKALATYQRTIVSRRSDFDYFLLARTQSNPRIQQAYNQKLSDQALWGLHLFRTKARCMNCHNGSLFSDNGFHNIGLTYYKREYEDLGRYLVTGKASDVGKFKTPSLRGVMNSKPWMHNGLLADMEGVMAVYNAGGFRFQGDSADPLAPVTSPLLQPLSLSQAEQQALVAFMEALTPYPSGGVIR</sequence>
<dbReference type="PATRIC" id="fig|1365250.3.peg.1468"/>
<dbReference type="InterPro" id="IPR036909">
    <property type="entry name" value="Cyt_c-like_dom_sf"/>
</dbReference>
<evidence type="ECO:0000256" key="4">
    <source>
        <dbReference type="ARBA" id="ARBA00022617"/>
    </source>
</evidence>
<dbReference type="PROSITE" id="PS51007">
    <property type="entry name" value="CYTC"/>
    <property type="match status" value="1"/>
</dbReference>
<proteinExistence type="predicted"/>
<dbReference type="GO" id="GO:0004130">
    <property type="term" value="F:cytochrome-c peroxidase activity"/>
    <property type="evidence" value="ECO:0007669"/>
    <property type="project" value="TreeGrafter"/>
</dbReference>
<dbReference type="PANTHER" id="PTHR30600:SF10">
    <property type="entry name" value="BLL6722 PROTEIN"/>
    <property type="match status" value="1"/>
</dbReference>
<evidence type="ECO:0000256" key="11">
    <source>
        <dbReference type="ARBA" id="ARBA00058991"/>
    </source>
</evidence>
<keyword evidence="10 13" id="KW-0408">Iron</keyword>
<feature type="domain" description="Cytochrome c" evidence="14">
    <location>
        <begin position="243"/>
        <end position="376"/>
    </location>
</feature>
<evidence type="ECO:0000256" key="3">
    <source>
        <dbReference type="ARBA" id="ARBA00022448"/>
    </source>
</evidence>
<evidence type="ECO:0000256" key="10">
    <source>
        <dbReference type="ARBA" id="ARBA00023004"/>
    </source>
</evidence>
<comment type="caution">
    <text evidence="15">The sequence shown here is derived from an EMBL/GenBank/DDBJ whole genome shotgun (WGS) entry which is preliminary data.</text>
</comment>
<reference evidence="15 16" key="1">
    <citation type="submission" date="2013-07" db="EMBL/GenBank/DDBJ databases">
        <title>Comparative Genomic and Metabolomic Analysis of Twelve Strains of Pseudoalteromonas luteoviolacea.</title>
        <authorList>
            <person name="Vynne N.G."/>
            <person name="Mansson M."/>
            <person name="Gram L."/>
        </authorList>
    </citation>
    <scope>NUCLEOTIDE SEQUENCE [LARGE SCALE GENOMIC DNA]</scope>
    <source>
        <strain evidence="15 16">DSM 6061</strain>
    </source>
</reference>
<evidence type="ECO:0000256" key="13">
    <source>
        <dbReference type="PROSITE-ProRule" id="PRU00433"/>
    </source>
</evidence>